<keyword evidence="4 9" id="KW-0812">Transmembrane</keyword>
<evidence type="ECO:0000313" key="12">
    <source>
        <dbReference type="Proteomes" id="UP000632289"/>
    </source>
</evidence>
<keyword evidence="3" id="KW-1003">Cell membrane</keyword>
<feature type="transmembrane region" description="Helical" evidence="9">
    <location>
        <begin position="242"/>
        <end position="263"/>
    </location>
</feature>
<feature type="transmembrane region" description="Helical" evidence="9">
    <location>
        <begin position="411"/>
        <end position="435"/>
    </location>
</feature>
<keyword evidence="12" id="KW-1185">Reference proteome</keyword>
<evidence type="ECO:0000256" key="5">
    <source>
        <dbReference type="ARBA" id="ARBA00022989"/>
    </source>
</evidence>
<dbReference type="CDD" id="cd17321">
    <property type="entry name" value="MFS_MMR_MDR_like"/>
    <property type="match status" value="1"/>
</dbReference>
<dbReference type="InterPro" id="IPR036259">
    <property type="entry name" value="MFS_trans_sf"/>
</dbReference>
<keyword evidence="7" id="KW-0046">Antibiotic resistance</keyword>
<reference evidence="11" key="1">
    <citation type="submission" date="2020-09" db="EMBL/GenBank/DDBJ databases">
        <title>Secondary metabolite and genome analysis of marine Streptomyces chumphonensis KK1-2T.</title>
        <authorList>
            <person name="Phongsopitanun W."/>
            <person name="Kanchanasin P."/>
            <person name="Pittayakhajonwut P."/>
            <person name="Suwanborirux K."/>
            <person name="Tanasupawat S."/>
        </authorList>
    </citation>
    <scope>NUCLEOTIDE SEQUENCE</scope>
    <source>
        <strain evidence="11">KK1-2</strain>
    </source>
</reference>
<dbReference type="Gene3D" id="1.20.1720.10">
    <property type="entry name" value="Multidrug resistance protein D"/>
    <property type="match status" value="1"/>
</dbReference>
<feature type="domain" description="Major facilitator superfamily (MFS) profile" evidence="10">
    <location>
        <begin position="29"/>
        <end position="482"/>
    </location>
</feature>
<feature type="transmembrane region" description="Helical" evidence="9">
    <location>
        <begin position="124"/>
        <end position="146"/>
    </location>
</feature>
<dbReference type="InterPro" id="IPR020846">
    <property type="entry name" value="MFS_dom"/>
</dbReference>
<proteinExistence type="predicted"/>
<dbReference type="PANTHER" id="PTHR42718">
    <property type="entry name" value="MAJOR FACILITATOR SUPERFAMILY MULTIDRUG TRANSPORTER MFSC"/>
    <property type="match status" value="1"/>
</dbReference>
<evidence type="ECO:0000256" key="8">
    <source>
        <dbReference type="SAM" id="MobiDB-lite"/>
    </source>
</evidence>
<dbReference type="GO" id="GO:0005886">
    <property type="term" value="C:plasma membrane"/>
    <property type="evidence" value="ECO:0007669"/>
    <property type="project" value="UniProtKB-SubCell"/>
</dbReference>
<dbReference type="Gene3D" id="1.20.1250.20">
    <property type="entry name" value="MFS general substrate transporter like domains"/>
    <property type="match status" value="1"/>
</dbReference>
<dbReference type="InterPro" id="IPR011701">
    <property type="entry name" value="MFS"/>
</dbReference>
<dbReference type="AlphaFoldDB" id="A0A927F4H0"/>
<accession>A0A927F4H0</accession>
<evidence type="ECO:0000313" key="11">
    <source>
        <dbReference type="EMBL" id="MBD3934009.1"/>
    </source>
</evidence>
<dbReference type="SUPFAM" id="SSF103473">
    <property type="entry name" value="MFS general substrate transporter"/>
    <property type="match status" value="1"/>
</dbReference>
<keyword evidence="2" id="KW-0813">Transport</keyword>
<feature type="transmembrane region" description="Helical" evidence="9">
    <location>
        <begin position="65"/>
        <end position="83"/>
    </location>
</feature>
<dbReference type="RefSeq" id="WP_191211308.1">
    <property type="nucleotide sequence ID" value="NZ_BAABKL010000009.1"/>
</dbReference>
<feature type="transmembrane region" description="Helical" evidence="9">
    <location>
        <begin position="182"/>
        <end position="204"/>
    </location>
</feature>
<dbReference type="PANTHER" id="PTHR42718:SF46">
    <property type="entry name" value="BLR6921 PROTEIN"/>
    <property type="match status" value="1"/>
</dbReference>
<dbReference type="GO" id="GO:0046677">
    <property type="term" value="P:response to antibiotic"/>
    <property type="evidence" value="ECO:0007669"/>
    <property type="project" value="UniProtKB-KW"/>
</dbReference>
<evidence type="ECO:0000256" key="7">
    <source>
        <dbReference type="ARBA" id="ARBA00023251"/>
    </source>
</evidence>
<feature type="transmembrane region" description="Helical" evidence="9">
    <location>
        <begin position="95"/>
        <end position="112"/>
    </location>
</feature>
<evidence type="ECO:0000256" key="1">
    <source>
        <dbReference type="ARBA" id="ARBA00004651"/>
    </source>
</evidence>
<evidence type="ECO:0000256" key="4">
    <source>
        <dbReference type="ARBA" id="ARBA00022692"/>
    </source>
</evidence>
<feature type="transmembrane region" description="Helical" evidence="9">
    <location>
        <begin position="155"/>
        <end position="176"/>
    </location>
</feature>
<dbReference type="GO" id="GO:0022857">
    <property type="term" value="F:transmembrane transporter activity"/>
    <property type="evidence" value="ECO:0007669"/>
    <property type="project" value="InterPro"/>
</dbReference>
<evidence type="ECO:0000256" key="9">
    <source>
        <dbReference type="SAM" id="Phobius"/>
    </source>
</evidence>
<comment type="caution">
    <text evidence="11">The sequence shown here is derived from an EMBL/GenBank/DDBJ whole genome shotgun (WGS) entry which is preliminary data.</text>
</comment>
<dbReference type="Proteomes" id="UP000632289">
    <property type="component" value="Unassembled WGS sequence"/>
</dbReference>
<feature type="transmembrane region" description="Helical" evidence="9">
    <location>
        <begin position="30"/>
        <end position="53"/>
    </location>
</feature>
<keyword evidence="6 9" id="KW-0472">Membrane</keyword>
<evidence type="ECO:0000256" key="2">
    <source>
        <dbReference type="ARBA" id="ARBA00022448"/>
    </source>
</evidence>
<feature type="transmembrane region" description="Helical" evidence="9">
    <location>
        <begin position="455"/>
        <end position="475"/>
    </location>
</feature>
<evidence type="ECO:0000259" key="10">
    <source>
        <dbReference type="PROSITE" id="PS50850"/>
    </source>
</evidence>
<feature type="transmembrane region" description="Helical" evidence="9">
    <location>
        <begin position="375"/>
        <end position="399"/>
    </location>
</feature>
<feature type="region of interest" description="Disordered" evidence="8">
    <location>
        <begin position="1"/>
        <end position="22"/>
    </location>
</feature>
<gene>
    <name evidence="11" type="ORF">IF129_20915</name>
</gene>
<keyword evidence="5 9" id="KW-1133">Transmembrane helix</keyword>
<feature type="transmembrane region" description="Helical" evidence="9">
    <location>
        <begin position="216"/>
        <end position="236"/>
    </location>
</feature>
<dbReference type="EMBL" id="JACXYU010000013">
    <property type="protein sequence ID" value="MBD3934009.1"/>
    <property type="molecule type" value="Genomic_DNA"/>
</dbReference>
<evidence type="ECO:0000256" key="6">
    <source>
        <dbReference type="ARBA" id="ARBA00023136"/>
    </source>
</evidence>
<name>A0A927F4H0_9ACTN</name>
<comment type="subcellular location">
    <subcellularLocation>
        <location evidence="1">Cell membrane</location>
        <topology evidence="1">Multi-pass membrane protein</topology>
    </subcellularLocation>
</comment>
<dbReference type="InterPro" id="IPR005829">
    <property type="entry name" value="Sugar_transporter_CS"/>
</dbReference>
<evidence type="ECO:0000256" key="3">
    <source>
        <dbReference type="ARBA" id="ARBA00022475"/>
    </source>
</evidence>
<feature type="transmembrane region" description="Helical" evidence="9">
    <location>
        <begin position="284"/>
        <end position="305"/>
    </location>
</feature>
<feature type="transmembrane region" description="Helical" evidence="9">
    <location>
        <begin position="317"/>
        <end position="337"/>
    </location>
</feature>
<dbReference type="Pfam" id="PF07690">
    <property type="entry name" value="MFS_1"/>
    <property type="match status" value="1"/>
</dbReference>
<feature type="transmembrane region" description="Helical" evidence="9">
    <location>
        <begin position="349"/>
        <end position="369"/>
    </location>
</feature>
<dbReference type="PROSITE" id="PS00216">
    <property type="entry name" value="SUGAR_TRANSPORT_1"/>
    <property type="match status" value="1"/>
</dbReference>
<sequence length="489" mass="48785">MERGEDTRPVPSGADRTAGPAGGGRARAQLAVLAAAQFVIAVDFNIVHVALPSIGTAAGFSEHDLQWVVSAYVVVTGGFLLFGGRAADLLGRRRMFVTAALLYAVSSLAGGATDEPGVIVAARAAQGLGGALLFPATLSLISTLFAEGPPRNRALAVWGAMGAFGLCAGSLAGGVLVDAFGWAAVFYANIPPALAIAAGALLLFPADPAREPGRRFDAPGAVAVTGGATLLVYTVVRGPQAGWGSVEVLTAGALALLLLAAYVRRERRCSDPLTPPRLLRAPGVRTAVPTALVFGATFSALPYFLTLYLQRVAGLDPLATGAAFLWPALVVAVGARAGEWAVGRLGPNATLRHGLAAGALGTALLAVAMSEDGGYPVLLPGLTLLSLAQGAVWTALWIVAADGIEPGDQGVASGTASTALQLGGALGLAVLVAVANAGASGADGGASAAAGADGLRTTVFVVAGTLLAAAVAYAARRRGPRKAAGTLRS</sequence>
<organism evidence="11 12">
    <name type="scientific">Streptomyces chumphonensis</name>
    <dbReference type="NCBI Taxonomy" id="1214925"/>
    <lineage>
        <taxon>Bacteria</taxon>
        <taxon>Bacillati</taxon>
        <taxon>Actinomycetota</taxon>
        <taxon>Actinomycetes</taxon>
        <taxon>Kitasatosporales</taxon>
        <taxon>Streptomycetaceae</taxon>
        <taxon>Streptomyces</taxon>
    </lineage>
</organism>
<dbReference type="PROSITE" id="PS50850">
    <property type="entry name" value="MFS"/>
    <property type="match status" value="1"/>
</dbReference>
<protein>
    <submittedName>
        <fullName evidence="11">MFS transporter</fullName>
    </submittedName>
</protein>